<dbReference type="Proteomes" id="UP000198571">
    <property type="component" value="Unassembled WGS sequence"/>
</dbReference>
<proteinExistence type="predicted"/>
<dbReference type="InterPro" id="IPR016785">
    <property type="entry name" value="ComGD"/>
</dbReference>
<dbReference type="NCBIfam" id="NF040982">
    <property type="entry name" value="ComGD"/>
    <property type="match status" value="1"/>
</dbReference>
<dbReference type="InterPro" id="IPR012902">
    <property type="entry name" value="N_methyl_site"/>
</dbReference>
<keyword evidence="5" id="KW-0997">Cell inner membrane</keyword>
<evidence type="ECO:0000256" key="4">
    <source>
        <dbReference type="ARBA" id="ARBA00022481"/>
    </source>
</evidence>
<evidence type="ECO:0000256" key="1">
    <source>
        <dbReference type="ARBA" id="ARBA00004241"/>
    </source>
</evidence>
<evidence type="ECO:0000259" key="10">
    <source>
        <dbReference type="Pfam" id="PF12019"/>
    </source>
</evidence>
<evidence type="ECO:0000313" key="11">
    <source>
        <dbReference type="EMBL" id="SER49961.1"/>
    </source>
</evidence>
<dbReference type="PIRSF" id="PIRSF021292">
    <property type="entry name" value="Competence_ComGD"/>
    <property type="match status" value="1"/>
</dbReference>
<dbReference type="OrthoDB" id="1653576at2"/>
<keyword evidence="6" id="KW-0812">Transmembrane</keyword>
<evidence type="ECO:0000256" key="2">
    <source>
        <dbReference type="ARBA" id="ARBA00004377"/>
    </source>
</evidence>
<evidence type="ECO:0000313" key="12">
    <source>
        <dbReference type="Proteomes" id="UP000198571"/>
    </source>
</evidence>
<keyword evidence="8" id="KW-0472">Membrane</keyword>
<keyword evidence="9" id="KW-0178">Competence</keyword>
<organism evidence="11 12">
    <name type="scientific">Salipaludibacillus aurantiacus</name>
    <dbReference type="NCBI Taxonomy" id="1601833"/>
    <lineage>
        <taxon>Bacteria</taxon>
        <taxon>Bacillati</taxon>
        <taxon>Bacillota</taxon>
        <taxon>Bacilli</taxon>
        <taxon>Bacillales</taxon>
        <taxon>Bacillaceae</taxon>
    </lineage>
</organism>
<keyword evidence="7" id="KW-1133">Transmembrane helix</keyword>
<dbReference type="NCBIfam" id="TIGR02532">
    <property type="entry name" value="IV_pilin_GFxxxE"/>
    <property type="match status" value="1"/>
</dbReference>
<dbReference type="EMBL" id="FOGT01000001">
    <property type="protein sequence ID" value="SER49961.1"/>
    <property type="molecule type" value="Genomic_DNA"/>
</dbReference>
<dbReference type="GO" id="GO:0030420">
    <property type="term" value="P:establishment of competence for transformation"/>
    <property type="evidence" value="ECO:0007669"/>
    <property type="project" value="UniProtKB-KW"/>
</dbReference>
<protein>
    <submittedName>
        <fullName evidence="11">Prepilin-type N-terminal cleavage/methylation domain-containing protein</fullName>
    </submittedName>
</protein>
<keyword evidence="12" id="KW-1185">Reference proteome</keyword>
<evidence type="ECO:0000256" key="9">
    <source>
        <dbReference type="ARBA" id="ARBA00023287"/>
    </source>
</evidence>
<dbReference type="GO" id="GO:0005886">
    <property type="term" value="C:plasma membrane"/>
    <property type="evidence" value="ECO:0007669"/>
    <property type="project" value="UniProtKB-SubCell"/>
</dbReference>
<dbReference type="InterPro" id="IPR045584">
    <property type="entry name" value="Pilin-like"/>
</dbReference>
<dbReference type="RefSeq" id="WP_093047319.1">
    <property type="nucleotide sequence ID" value="NZ_FOGT01000001.1"/>
</dbReference>
<evidence type="ECO:0000256" key="5">
    <source>
        <dbReference type="ARBA" id="ARBA00022519"/>
    </source>
</evidence>
<dbReference type="GO" id="GO:0009986">
    <property type="term" value="C:cell surface"/>
    <property type="evidence" value="ECO:0007669"/>
    <property type="project" value="UniProtKB-SubCell"/>
</dbReference>
<dbReference type="STRING" id="1601833.SAMN05518684_101405"/>
<name>A0A1H9PNX0_9BACI</name>
<dbReference type="GO" id="GO:0015628">
    <property type="term" value="P:protein secretion by the type II secretion system"/>
    <property type="evidence" value="ECO:0007669"/>
    <property type="project" value="InterPro"/>
</dbReference>
<evidence type="ECO:0000256" key="6">
    <source>
        <dbReference type="ARBA" id="ARBA00022692"/>
    </source>
</evidence>
<dbReference type="GO" id="GO:0015627">
    <property type="term" value="C:type II protein secretion system complex"/>
    <property type="evidence" value="ECO:0007669"/>
    <property type="project" value="InterPro"/>
</dbReference>
<feature type="domain" description="General secretion pathway GspH" evidence="10">
    <location>
        <begin position="52"/>
        <end position="134"/>
    </location>
</feature>
<dbReference type="SUPFAM" id="SSF54523">
    <property type="entry name" value="Pili subunits"/>
    <property type="match status" value="1"/>
</dbReference>
<dbReference type="AlphaFoldDB" id="A0A1H9PNX0"/>
<evidence type="ECO:0000256" key="8">
    <source>
        <dbReference type="ARBA" id="ARBA00023136"/>
    </source>
</evidence>
<sequence>MSAHEAAERYSKGYSYIELMITLLVLSIVLLISIPSFQASAEKMEYRHFLKDLEQDLYYYQMYAISHGRSVRVIFSTSKPSYVVLEGVKVIHEREGPQGVEFVPGTLALNELRFLPSGGVQKSGTIRISRGEERCWLVFHFLRGRFYFD</sequence>
<dbReference type="Pfam" id="PF12019">
    <property type="entry name" value="GspH"/>
    <property type="match status" value="1"/>
</dbReference>
<comment type="subcellular location">
    <subcellularLocation>
        <location evidence="2">Cell inner membrane</location>
        <topology evidence="2">Single-pass membrane protein</topology>
    </subcellularLocation>
    <subcellularLocation>
        <location evidence="1">Cell surface</location>
    </subcellularLocation>
</comment>
<reference evidence="12" key="1">
    <citation type="submission" date="2016-10" db="EMBL/GenBank/DDBJ databases">
        <authorList>
            <person name="Varghese N."/>
            <person name="Submissions S."/>
        </authorList>
    </citation>
    <scope>NUCLEOTIDE SEQUENCE [LARGE SCALE GENOMIC DNA]</scope>
    <source>
        <strain evidence="12">S9</strain>
    </source>
</reference>
<evidence type="ECO:0000256" key="7">
    <source>
        <dbReference type="ARBA" id="ARBA00022989"/>
    </source>
</evidence>
<evidence type="ECO:0000256" key="3">
    <source>
        <dbReference type="ARBA" id="ARBA00022475"/>
    </source>
</evidence>
<keyword evidence="3" id="KW-1003">Cell membrane</keyword>
<keyword evidence="4" id="KW-0488">Methylation</keyword>
<accession>A0A1H9PNX0</accession>
<gene>
    <name evidence="11" type="ORF">SAMN05518684_101405</name>
</gene>
<dbReference type="InterPro" id="IPR022346">
    <property type="entry name" value="T2SS_GspH"/>
</dbReference>